<dbReference type="InterPro" id="IPR001764">
    <property type="entry name" value="Glyco_hydro_3_N"/>
</dbReference>
<dbReference type="PROSITE" id="PS00775">
    <property type="entry name" value="GLYCOSYL_HYDROL_F3"/>
    <property type="match status" value="1"/>
</dbReference>
<sequence length="404" mass="40125">MAWNAMPGSATPTAGRPARAPALLCALLLLGACGSGGAPAPAPGAAATTTSAAPTSAPPGPDDRVDDVLAGLDRRAQVAQLFVAGVPLDDLAAGDALAQQGVGGLFMAGRSQAPAGELAATAARWQALSPGPGLWVAVDQEGGAVQSLQGPGFDRLPPATAQGALPQAELAALAEGMGASLSAAGINLDLAPVADVVPAGTAAGNEPIGAYDRQYGSTPHAVAAAVATIVDGLSRAGVTATLKHFPGLGAVRQNTDTSTGVTDSVTGADDPQVTLFGELARSPADPFVMVSSATYPRIDPAAQAAFSPVVIGDLLRERLRFDGVVISDDLGNARAVLDLPPGERAVRFLAAGGTLVLTVDPALVPEMIDAVLARESTDPQFAATVDDAVRTALLAKDGAGLLQG</sequence>
<keyword evidence="10" id="KW-1185">Reference proteome</keyword>
<evidence type="ECO:0000256" key="2">
    <source>
        <dbReference type="ARBA" id="ARBA00005336"/>
    </source>
</evidence>
<evidence type="ECO:0000256" key="4">
    <source>
        <dbReference type="ARBA" id="ARBA00022801"/>
    </source>
</evidence>
<organism evidence="9 10">
    <name type="scientific">Blastococcus tunisiensis</name>
    <dbReference type="NCBI Taxonomy" id="1798228"/>
    <lineage>
        <taxon>Bacteria</taxon>
        <taxon>Bacillati</taxon>
        <taxon>Actinomycetota</taxon>
        <taxon>Actinomycetes</taxon>
        <taxon>Geodermatophilales</taxon>
        <taxon>Geodermatophilaceae</taxon>
        <taxon>Blastococcus</taxon>
    </lineage>
</organism>
<comment type="catalytic activity">
    <reaction evidence="1">
        <text>Hydrolysis of terminal non-reducing N-acetyl-D-hexosamine residues in N-acetyl-beta-D-hexosaminides.</text>
        <dbReference type="EC" id="3.2.1.52"/>
    </reaction>
</comment>
<dbReference type="InterPro" id="IPR017853">
    <property type="entry name" value="GH"/>
</dbReference>
<dbReference type="SUPFAM" id="SSF51445">
    <property type="entry name" value="(Trans)glycosidases"/>
    <property type="match status" value="1"/>
</dbReference>
<dbReference type="GO" id="GO:0005975">
    <property type="term" value="P:carbohydrate metabolic process"/>
    <property type="evidence" value="ECO:0007669"/>
    <property type="project" value="InterPro"/>
</dbReference>
<gene>
    <name evidence="9" type="ORF">SAMN05216574_12523</name>
</gene>
<dbReference type="Gene3D" id="3.20.20.300">
    <property type="entry name" value="Glycoside hydrolase, family 3, N-terminal domain"/>
    <property type="match status" value="1"/>
</dbReference>
<proteinExistence type="inferred from homology"/>
<dbReference type="EMBL" id="FOND01000025">
    <property type="protein sequence ID" value="SFF74128.1"/>
    <property type="molecule type" value="Genomic_DNA"/>
</dbReference>
<dbReference type="InterPro" id="IPR019800">
    <property type="entry name" value="Glyco_hydro_3_AS"/>
</dbReference>
<dbReference type="PANTHER" id="PTHR30480:SF13">
    <property type="entry name" value="BETA-HEXOSAMINIDASE"/>
    <property type="match status" value="1"/>
</dbReference>
<evidence type="ECO:0000256" key="5">
    <source>
        <dbReference type="ARBA" id="ARBA00023295"/>
    </source>
</evidence>
<name>A0A1I2L6G2_9ACTN</name>
<reference evidence="10" key="1">
    <citation type="submission" date="2016-10" db="EMBL/GenBank/DDBJ databases">
        <authorList>
            <person name="Varghese N."/>
            <person name="Submissions S."/>
        </authorList>
    </citation>
    <scope>NUCLEOTIDE SEQUENCE [LARGE SCALE GENOMIC DNA]</scope>
    <source>
        <strain evidence="10">DSM 46838</strain>
    </source>
</reference>
<dbReference type="STRING" id="1798228.SAMN05216574_12523"/>
<keyword evidence="4" id="KW-0378">Hydrolase</keyword>
<evidence type="ECO:0000256" key="7">
    <source>
        <dbReference type="SAM" id="SignalP"/>
    </source>
</evidence>
<accession>A0A1I2L6G2</accession>
<evidence type="ECO:0000313" key="9">
    <source>
        <dbReference type="EMBL" id="SFF74128.1"/>
    </source>
</evidence>
<comment type="similarity">
    <text evidence="2">Belongs to the glycosyl hydrolase 3 family.</text>
</comment>
<dbReference type="AlphaFoldDB" id="A0A1I2L6G2"/>
<feature type="chain" id="PRO_5039486007" description="beta-N-acetylhexosaminidase" evidence="7">
    <location>
        <begin position="41"/>
        <end position="404"/>
    </location>
</feature>
<feature type="domain" description="Glycoside hydrolase family 3 N-terminal" evidence="8">
    <location>
        <begin position="78"/>
        <end position="371"/>
    </location>
</feature>
<feature type="region of interest" description="Disordered" evidence="6">
    <location>
        <begin position="39"/>
        <end position="65"/>
    </location>
</feature>
<keyword evidence="7" id="KW-0732">Signal</keyword>
<feature type="compositionally biased region" description="Low complexity" evidence="6">
    <location>
        <begin position="43"/>
        <end position="55"/>
    </location>
</feature>
<keyword evidence="5" id="KW-0326">Glycosidase</keyword>
<feature type="signal peptide" evidence="7">
    <location>
        <begin position="1"/>
        <end position="40"/>
    </location>
</feature>
<evidence type="ECO:0000256" key="3">
    <source>
        <dbReference type="ARBA" id="ARBA00012663"/>
    </source>
</evidence>
<dbReference type="PANTHER" id="PTHR30480">
    <property type="entry name" value="BETA-HEXOSAMINIDASE-RELATED"/>
    <property type="match status" value="1"/>
</dbReference>
<dbReference type="EC" id="3.2.1.52" evidence="3"/>
<dbReference type="InterPro" id="IPR036962">
    <property type="entry name" value="Glyco_hydro_3_N_sf"/>
</dbReference>
<evidence type="ECO:0000313" key="10">
    <source>
        <dbReference type="Proteomes" id="UP000198589"/>
    </source>
</evidence>
<protein>
    <recommendedName>
        <fullName evidence="3">beta-N-acetylhexosaminidase</fullName>
        <ecNumber evidence="3">3.2.1.52</ecNumber>
    </recommendedName>
</protein>
<dbReference type="Pfam" id="PF00933">
    <property type="entry name" value="Glyco_hydro_3"/>
    <property type="match status" value="1"/>
</dbReference>
<dbReference type="Proteomes" id="UP000198589">
    <property type="component" value="Unassembled WGS sequence"/>
</dbReference>
<evidence type="ECO:0000256" key="1">
    <source>
        <dbReference type="ARBA" id="ARBA00001231"/>
    </source>
</evidence>
<dbReference type="GO" id="GO:0009254">
    <property type="term" value="P:peptidoglycan turnover"/>
    <property type="evidence" value="ECO:0007669"/>
    <property type="project" value="TreeGrafter"/>
</dbReference>
<evidence type="ECO:0000256" key="6">
    <source>
        <dbReference type="SAM" id="MobiDB-lite"/>
    </source>
</evidence>
<dbReference type="GO" id="GO:0004563">
    <property type="term" value="F:beta-N-acetylhexosaminidase activity"/>
    <property type="evidence" value="ECO:0007669"/>
    <property type="project" value="UniProtKB-EC"/>
</dbReference>
<dbReference type="InterPro" id="IPR050226">
    <property type="entry name" value="NagZ_Beta-hexosaminidase"/>
</dbReference>
<evidence type="ECO:0000259" key="8">
    <source>
        <dbReference type="Pfam" id="PF00933"/>
    </source>
</evidence>